<protein>
    <submittedName>
        <fullName evidence="1">Ig domain-containing protein</fullName>
    </submittedName>
</protein>
<keyword evidence="2" id="KW-1185">Reference proteome</keyword>
<accession>A0AC61RPG4</accession>
<dbReference type="Proteomes" id="UP000304953">
    <property type="component" value="Unassembled WGS sequence"/>
</dbReference>
<sequence length="662" mass="73500">MKQTKQTGKRFISVLLTLVLLVSSITFFPSEAYAAGWLEYANQTITLGTAVSASIKDGDYYGLTEADDSYKHYWHIYKFTMPKNGLLNIYIESLSEQYWWYTVSSGFAIYSTSNPDDIIWRSKSNQNKIHKNYSASRDMYYGSTEIALDGGEYYFAVRQYYTNNTPYYLTLSYKEPFINVSSISLDPTSLSMEPGSQKTIVPTVLPNNATDKTLIWQSNNPSVATVENGAVTAISVGSATITASSADGEITASCSVVVKCEHNYKASYTPASTEKDGAITKTCNKCGAETETPIPRIEDIRLSQTSYSYDGREHQPEISVIDAKGDALEVRRDYTVSYSDHTANIGTHTVTISFIGNYEGIETRTFTVSPIHVDSISLDVFRLTLNIGSQQKLTATVLPDNATDKTVRWHSSNPAVATVNDDVVTAIAVGSAVITATTVDGEETAECTVNVSCPHSYHTTLIPADSNSNGSLKEECTKCGRIRQDVTIYAIDNIRLAKVSYVYNGKICTPAITVNDRSGKMLEKDKDYRVAYTRNRKDVGVHSVIITFIGNYKGTVTKQFIIYPKSTKITKIKPKRKGFTANWKRQSAQISGCELAYSTSSKFKNRKTKIVTVGKNKTKKTINGLKKKKYYVRIRTYKNVSLNGTTTKLYSSWSQSKKITVL</sequence>
<evidence type="ECO:0000313" key="2">
    <source>
        <dbReference type="Proteomes" id="UP000304953"/>
    </source>
</evidence>
<proteinExistence type="predicted"/>
<comment type="caution">
    <text evidence="1">The sequence shown here is derived from an EMBL/GenBank/DDBJ whole genome shotgun (WGS) entry which is preliminary data.</text>
</comment>
<organism evidence="1 2">
    <name type="scientific">Petralouisia muris</name>
    <dbReference type="NCBI Taxonomy" id="3032872"/>
    <lineage>
        <taxon>Bacteria</taxon>
        <taxon>Bacillati</taxon>
        <taxon>Bacillota</taxon>
        <taxon>Clostridia</taxon>
        <taxon>Lachnospirales</taxon>
        <taxon>Lachnospiraceae</taxon>
        <taxon>Petralouisia</taxon>
    </lineage>
</organism>
<name>A0AC61RPG4_9FIRM</name>
<reference evidence="1" key="1">
    <citation type="submission" date="2019-04" db="EMBL/GenBank/DDBJ databases">
        <title>Microbes associate with the intestines of laboratory mice.</title>
        <authorList>
            <person name="Navarre W."/>
            <person name="Wong E."/>
            <person name="Huang K."/>
            <person name="Tropini C."/>
            <person name="Ng K."/>
            <person name="Yu B."/>
        </authorList>
    </citation>
    <scope>NUCLEOTIDE SEQUENCE</scope>
    <source>
        <strain evidence="1">NM01_1-7b</strain>
    </source>
</reference>
<gene>
    <name evidence="1" type="ORF">E5329_23960</name>
</gene>
<dbReference type="EMBL" id="SRYA01000081">
    <property type="protein sequence ID" value="TGY90840.1"/>
    <property type="molecule type" value="Genomic_DNA"/>
</dbReference>
<evidence type="ECO:0000313" key="1">
    <source>
        <dbReference type="EMBL" id="TGY90840.1"/>
    </source>
</evidence>